<sequence length="538" mass="62009">MVSITQIPDGSKLMLIGDWFQNPGGDWQVVCYFKEPSGSYFRKSLPIDLLPALTVGKTYPLTDTVNHKTGFTSAFVLPNQDNWEIVTYAEMPQSLQKKQLLKEFEGQIEHQLIYKIQLEEYTMWLPLCEFARMLLFQSAEIVRTLALEGNTYQLAKAEMNDWVGKIIFGSHVPLNFINSLEYRKFFAWLMFDDSAKKSFGSIFGLINSESKQTQNSRRWTFNFTPPNIENSSITWSGYTGLQSKGEGNHRYVNEIRSIAGVPTPELHEIEFEHPEDYINLEDDKNEDQNKKKRKYSEPATNPKEIDTSSSPRSKGKRYTININKAGFHFDTYLELRRSPRNVRVLPKGTEPELVENQEDDSVGIKQGKNTGKRPRADIDKLDKPEPIKPSAKLQLFEIMLETLAEESGWKLFVEKGNVPKVNCRSAHLIAGKPRQFCYAEIQLSEGFTIYAIEIELQTKETLSTLFYRSEASTYKQILNDLMSSNTERKQKAMQWDRKNIKELTVSDCFLDHPDKKNLSEEEINQSWSARAKQKILTL</sequence>
<proteinExistence type="predicted"/>
<reference evidence="2 3" key="1">
    <citation type="submission" date="2023-09" db="EMBL/GenBank/DDBJ databases">
        <authorList>
            <person name="Rey-Velasco X."/>
        </authorList>
    </citation>
    <scope>NUCLEOTIDE SEQUENCE [LARGE SCALE GENOMIC DNA]</scope>
    <source>
        <strain evidence="2 3">W431</strain>
    </source>
</reference>
<organism evidence="2 3">
    <name type="scientific">Thalassotalea castellviae</name>
    <dbReference type="NCBI Taxonomy" id="3075612"/>
    <lineage>
        <taxon>Bacteria</taxon>
        <taxon>Pseudomonadati</taxon>
        <taxon>Pseudomonadota</taxon>
        <taxon>Gammaproteobacteria</taxon>
        <taxon>Alteromonadales</taxon>
        <taxon>Colwelliaceae</taxon>
        <taxon>Thalassotalea</taxon>
    </lineage>
</organism>
<feature type="region of interest" description="Disordered" evidence="1">
    <location>
        <begin position="272"/>
        <end position="317"/>
    </location>
</feature>
<keyword evidence="3" id="KW-1185">Reference proteome</keyword>
<name>A0ABU3A3B2_9GAMM</name>
<feature type="compositionally biased region" description="Basic and acidic residues" evidence="1">
    <location>
        <begin position="374"/>
        <end position="384"/>
    </location>
</feature>
<evidence type="ECO:0008006" key="4">
    <source>
        <dbReference type="Google" id="ProtNLM"/>
    </source>
</evidence>
<comment type="caution">
    <text evidence="2">The sequence shown here is derived from an EMBL/GenBank/DDBJ whole genome shotgun (WGS) entry which is preliminary data.</text>
</comment>
<protein>
    <recommendedName>
        <fullName evidence="4">TnsE C-terminal domain-containing protein</fullName>
    </recommendedName>
</protein>
<evidence type="ECO:0000256" key="1">
    <source>
        <dbReference type="SAM" id="MobiDB-lite"/>
    </source>
</evidence>
<evidence type="ECO:0000313" key="2">
    <source>
        <dbReference type="EMBL" id="MDT0604295.1"/>
    </source>
</evidence>
<feature type="region of interest" description="Disordered" evidence="1">
    <location>
        <begin position="344"/>
        <end position="384"/>
    </location>
</feature>
<dbReference type="Proteomes" id="UP001266357">
    <property type="component" value="Unassembled WGS sequence"/>
</dbReference>
<evidence type="ECO:0000313" key="3">
    <source>
        <dbReference type="Proteomes" id="UP001266357"/>
    </source>
</evidence>
<dbReference type="RefSeq" id="WP_311582080.1">
    <property type="nucleotide sequence ID" value="NZ_JAVRIF010000006.1"/>
</dbReference>
<gene>
    <name evidence="2" type="ORF">RM573_11875</name>
</gene>
<accession>A0ABU3A3B2</accession>
<feature type="compositionally biased region" description="Acidic residues" evidence="1">
    <location>
        <begin position="352"/>
        <end position="361"/>
    </location>
</feature>
<dbReference type="EMBL" id="JAVRIF010000006">
    <property type="protein sequence ID" value="MDT0604295.1"/>
    <property type="molecule type" value="Genomic_DNA"/>
</dbReference>